<feature type="domain" description="SMP-30/Gluconolactonase/LRE-like region" evidence="2">
    <location>
        <begin position="152"/>
        <end position="274"/>
    </location>
</feature>
<dbReference type="OrthoDB" id="7338318at2"/>
<reference evidence="3 4" key="1">
    <citation type="submission" date="2017-09" db="EMBL/GenBank/DDBJ databases">
        <authorList>
            <person name="Ehlers B."/>
            <person name="Leendertz F.H."/>
        </authorList>
    </citation>
    <scope>NUCLEOTIDE SEQUENCE [LARGE SCALE GENOMIC DNA]</scope>
    <source>
        <strain evidence="3 4">USBA 140</strain>
    </source>
</reference>
<dbReference type="Gene3D" id="2.120.10.30">
    <property type="entry name" value="TolB, C-terminal domain"/>
    <property type="match status" value="1"/>
</dbReference>
<dbReference type="InterPro" id="IPR051288">
    <property type="entry name" value="Serum_paraoxonase/arylesterase"/>
</dbReference>
<dbReference type="PANTHER" id="PTHR11799:SF12">
    <property type="entry name" value="PARAOXONASE-RELATED"/>
    <property type="match status" value="1"/>
</dbReference>
<dbReference type="Pfam" id="PF08450">
    <property type="entry name" value="SGL"/>
    <property type="match status" value="1"/>
</dbReference>
<keyword evidence="4" id="KW-1185">Reference proteome</keyword>
<evidence type="ECO:0000313" key="3">
    <source>
        <dbReference type="EMBL" id="SOE01172.1"/>
    </source>
</evidence>
<dbReference type="InterPro" id="IPR013658">
    <property type="entry name" value="SGL"/>
</dbReference>
<dbReference type="RefSeq" id="WP_097281538.1">
    <property type="nucleotide sequence ID" value="NZ_OCNJ01000016.1"/>
</dbReference>
<protein>
    <submittedName>
        <fullName evidence="3">Sugar lactone lactonase YvrE</fullName>
    </submittedName>
</protein>
<evidence type="ECO:0000256" key="1">
    <source>
        <dbReference type="SAM" id="SignalP"/>
    </source>
</evidence>
<sequence>MAAIAFPSGRRLAALCLVLSVGGCSGAWPEETRNGCRTFTLKAGADLVRGPEDLVWDPVSRHLFVSADPRGRDGRPGVYSVAIDTLRTATGTDLPLTPAADVRQPHGIGLDVARRELAVVDHRGADGQGGATIHRFTVGADGSLTEAGAYGRVRNANDVVPDGSGGVYVTQDHAAETGLGTAWELVTGAKRAAIHRLPAPDAGGEATVARDGLYFANGITRDGDRLYVSEMRAERILVFDGALSGTLSPAGEIPLPGQPDNLNLDEEGGRLLAAVLPEPFVLFLALKHLHGDGRVASAAVGIAPPSGQPATVFGDPAGETVSAATAVEAADGLLVLGSVVAPTLAVCPLPPVSR</sequence>
<evidence type="ECO:0000313" key="4">
    <source>
        <dbReference type="Proteomes" id="UP000219621"/>
    </source>
</evidence>
<name>A0A286H0D4_9PROT</name>
<gene>
    <name evidence="3" type="ORF">SAMN05421508_11656</name>
</gene>
<keyword evidence="1" id="KW-0732">Signal</keyword>
<dbReference type="PANTHER" id="PTHR11799">
    <property type="entry name" value="PARAOXONASE"/>
    <property type="match status" value="1"/>
</dbReference>
<dbReference type="AlphaFoldDB" id="A0A286H0D4"/>
<organism evidence="3 4">
    <name type="scientific">Caenispirillum bisanense</name>
    <dbReference type="NCBI Taxonomy" id="414052"/>
    <lineage>
        <taxon>Bacteria</taxon>
        <taxon>Pseudomonadati</taxon>
        <taxon>Pseudomonadota</taxon>
        <taxon>Alphaproteobacteria</taxon>
        <taxon>Rhodospirillales</taxon>
        <taxon>Novispirillaceae</taxon>
        <taxon>Caenispirillum</taxon>
    </lineage>
</organism>
<dbReference type="EMBL" id="OCNJ01000016">
    <property type="protein sequence ID" value="SOE01172.1"/>
    <property type="molecule type" value="Genomic_DNA"/>
</dbReference>
<proteinExistence type="predicted"/>
<dbReference type="InterPro" id="IPR011042">
    <property type="entry name" value="6-blade_b-propeller_TolB-like"/>
</dbReference>
<accession>A0A286H0D4</accession>
<dbReference type="Proteomes" id="UP000219621">
    <property type="component" value="Unassembled WGS sequence"/>
</dbReference>
<dbReference type="SUPFAM" id="SSF63829">
    <property type="entry name" value="Calcium-dependent phosphotriesterase"/>
    <property type="match status" value="1"/>
</dbReference>
<feature type="signal peptide" evidence="1">
    <location>
        <begin position="1"/>
        <end position="27"/>
    </location>
</feature>
<evidence type="ECO:0000259" key="2">
    <source>
        <dbReference type="Pfam" id="PF08450"/>
    </source>
</evidence>
<feature type="chain" id="PRO_5012899824" evidence="1">
    <location>
        <begin position="28"/>
        <end position="354"/>
    </location>
</feature>